<protein>
    <submittedName>
        <fullName evidence="3">Sulfurtransferase</fullName>
    </submittedName>
</protein>
<reference evidence="3 4" key="1">
    <citation type="submission" date="2016-01" db="EMBL/GenBank/DDBJ databases">
        <title>Annotation of Pseudomonas oryzihabitans USDA-ARS-USMARC-56511.</title>
        <authorList>
            <person name="Harhay G.P."/>
            <person name="Harhay D.M."/>
            <person name="Smith T.P.L."/>
            <person name="Bono J.L."/>
            <person name="Heaton M.P."/>
            <person name="Clawson M.L."/>
            <person name="Chitko-Mckown C.G."/>
            <person name="Capik S.F."/>
            <person name="DeDonder K.D."/>
            <person name="Apley M.D."/>
            <person name="Lubbers B.V."/>
            <person name="White B.J."/>
            <person name="Larson R.L."/>
        </authorList>
    </citation>
    <scope>NUCLEOTIDE SEQUENCE [LARGE SCALE GENOMIC DNA]</scope>
    <source>
        <strain evidence="3 4">USDA-ARS-USMARC-56511</strain>
    </source>
</reference>
<dbReference type="EMBL" id="CP013987">
    <property type="protein sequence ID" value="ALZ82986.1"/>
    <property type="molecule type" value="Genomic_DNA"/>
</dbReference>
<dbReference type="InterPro" id="IPR050229">
    <property type="entry name" value="GlpE_sulfurtransferase"/>
</dbReference>
<dbReference type="GO" id="GO:0016740">
    <property type="term" value="F:transferase activity"/>
    <property type="evidence" value="ECO:0007669"/>
    <property type="project" value="UniProtKB-KW"/>
</dbReference>
<dbReference type="PANTHER" id="PTHR43031:SF18">
    <property type="entry name" value="RHODANESE-RELATED SULFURTRANSFERASES"/>
    <property type="match status" value="1"/>
</dbReference>
<dbReference type="Gene3D" id="3.40.250.10">
    <property type="entry name" value="Rhodanese-like domain"/>
    <property type="match status" value="1"/>
</dbReference>
<keyword evidence="1" id="KW-1133">Transmembrane helix</keyword>
<dbReference type="Pfam" id="PF00581">
    <property type="entry name" value="Rhodanese"/>
    <property type="match status" value="1"/>
</dbReference>
<name>A0A0U4HAH5_9PSED</name>
<dbReference type="InterPro" id="IPR036873">
    <property type="entry name" value="Rhodanese-like_dom_sf"/>
</dbReference>
<dbReference type="AlphaFoldDB" id="A0A0U4HAH5"/>
<dbReference type="PROSITE" id="PS50206">
    <property type="entry name" value="RHODANESE_3"/>
    <property type="match status" value="1"/>
</dbReference>
<evidence type="ECO:0000313" key="4">
    <source>
        <dbReference type="Proteomes" id="UP000064137"/>
    </source>
</evidence>
<keyword evidence="3" id="KW-0808">Transferase</keyword>
<sequence length="139" mass="14813">MEFIGRLVEFATHHPLLVAAFLAIVALMLFNETRRGGRSLSTGELTNLLNREQGVVLDIRPSKDFAAGHIVGALNIAQEKVASSLSLLEKHKAKTLIVVDSAGQQAGAVCGDLQKAGFTAARLNGGIATWRAENLPLVK</sequence>
<organism evidence="3 4">
    <name type="scientific">Pseudomonas oryzihabitans</name>
    <dbReference type="NCBI Taxonomy" id="47885"/>
    <lineage>
        <taxon>Bacteria</taxon>
        <taxon>Pseudomonadati</taxon>
        <taxon>Pseudomonadota</taxon>
        <taxon>Gammaproteobacteria</taxon>
        <taxon>Pseudomonadales</taxon>
        <taxon>Pseudomonadaceae</taxon>
        <taxon>Pseudomonas</taxon>
    </lineage>
</organism>
<feature type="transmembrane region" description="Helical" evidence="1">
    <location>
        <begin position="12"/>
        <end position="30"/>
    </location>
</feature>
<dbReference type="KEGG" id="por:APT59_01735"/>
<dbReference type="SUPFAM" id="SSF52821">
    <property type="entry name" value="Rhodanese/Cell cycle control phosphatase"/>
    <property type="match status" value="1"/>
</dbReference>
<gene>
    <name evidence="3" type="ORF">APT59_01735</name>
</gene>
<evidence type="ECO:0000313" key="3">
    <source>
        <dbReference type="EMBL" id="ALZ82986.1"/>
    </source>
</evidence>
<keyword evidence="1" id="KW-0472">Membrane</keyword>
<dbReference type="Proteomes" id="UP000064137">
    <property type="component" value="Chromosome"/>
</dbReference>
<dbReference type="InterPro" id="IPR001763">
    <property type="entry name" value="Rhodanese-like_dom"/>
</dbReference>
<keyword evidence="1" id="KW-0812">Transmembrane</keyword>
<dbReference type="RefSeq" id="WP_059313276.1">
    <property type="nucleotide sequence ID" value="NZ_CP013987.1"/>
</dbReference>
<dbReference type="OrthoDB" id="9808735at2"/>
<evidence type="ECO:0000259" key="2">
    <source>
        <dbReference type="PROSITE" id="PS50206"/>
    </source>
</evidence>
<dbReference type="PANTHER" id="PTHR43031">
    <property type="entry name" value="FAD-DEPENDENT OXIDOREDUCTASE"/>
    <property type="match status" value="1"/>
</dbReference>
<evidence type="ECO:0000256" key="1">
    <source>
        <dbReference type="SAM" id="Phobius"/>
    </source>
</evidence>
<proteinExistence type="predicted"/>
<dbReference type="CDD" id="cd00158">
    <property type="entry name" value="RHOD"/>
    <property type="match status" value="1"/>
</dbReference>
<feature type="domain" description="Rhodanese" evidence="2">
    <location>
        <begin position="50"/>
        <end position="139"/>
    </location>
</feature>
<dbReference type="SMART" id="SM00450">
    <property type="entry name" value="RHOD"/>
    <property type="match status" value="1"/>
</dbReference>
<accession>A0A0U4HAH5</accession>